<name>A0A1M4EJ13_9ACTN</name>
<protein>
    <submittedName>
        <fullName evidence="1">Uncharacterized protein</fullName>
    </submittedName>
</protein>
<dbReference type="RefSeq" id="WP_225267617.1">
    <property type="nucleotide sequence ID" value="NZ_CP084058.1"/>
</dbReference>
<sequence length="54" mass="5960">MLDLEEKYLDLEARVEALEGAAVKAGVTAVDNRLDQIESLLVRIDAKLSDDRST</sequence>
<reference evidence="1" key="1">
    <citation type="submission" date="2016-04" db="EMBL/GenBank/DDBJ databases">
        <authorList>
            <person name="Evans L.H."/>
            <person name="Alamgir A."/>
            <person name="Owens N."/>
            <person name="Weber N.D."/>
            <person name="Virtaneva K."/>
            <person name="Barbian K."/>
            <person name="Babar A."/>
            <person name="Rosenke K."/>
        </authorList>
    </citation>
    <scope>NUCLEOTIDE SEQUENCE</scope>
    <source>
        <strain evidence="1">Nono1</strain>
    </source>
</reference>
<dbReference type="EMBL" id="LT559118">
    <property type="protein sequence ID" value="SBO98885.1"/>
    <property type="molecule type" value="Genomic_DNA"/>
</dbReference>
<gene>
    <name evidence="1" type="ORF">BN4615_P8401</name>
</gene>
<accession>A0A1M4EJ13</accession>
<dbReference type="AlphaFoldDB" id="A0A1M4EJ13"/>
<proteinExistence type="predicted"/>
<evidence type="ECO:0000313" key="1">
    <source>
        <dbReference type="EMBL" id="SBO98885.1"/>
    </source>
</evidence>
<organism evidence="1">
    <name type="scientific">Nonomuraea gerenzanensis</name>
    <dbReference type="NCBI Taxonomy" id="93944"/>
    <lineage>
        <taxon>Bacteria</taxon>
        <taxon>Bacillati</taxon>
        <taxon>Actinomycetota</taxon>
        <taxon>Actinomycetes</taxon>
        <taxon>Streptosporangiales</taxon>
        <taxon>Streptosporangiaceae</taxon>
        <taxon>Nonomuraea</taxon>
    </lineage>
</organism>